<evidence type="ECO:0000313" key="6">
    <source>
        <dbReference type="Proteomes" id="UP001054889"/>
    </source>
</evidence>
<feature type="chain" id="PRO_5043887482" description="GH16 domain-containing protein" evidence="3">
    <location>
        <begin position="24"/>
        <end position="315"/>
    </location>
</feature>
<dbReference type="GO" id="GO:0010411">
    <property type="term" value="P:xyloglucan metabolic process"/>
    <property type="evidence" value="ECO:0007669"/>
    <property type="project" value="InterPro"/>
</dbReference>
<reference evidence="5" key="2">
    <citation type="submission" date="2021-12" db="EMBL/GenBank/DDBJ databases">
        <title>Resequencing data analysis of finger millet.</title>
        <authorList>
            <person name="Hatakeyama M."/>
            <person name="Aluri S."/>
            <person name="Balachadran M.T."/>
            <person name="Sivarajan S.R."/>
            <person name="Poveda L."/>
            <person name="Shimizu-Inatsugi R."/>
            <person name="Schlapbach R."/>
            <person name="Sreeman S.M."/>
            <person name="Shimizu K.K."/>
        </authorList>
    </citation>
    <scope>NUCLEOTIDE SEQUENCE</scope>
</reference>
<sequence>MGICSRRLLVVAILAALCILAVGNLHDDWDIDGGPQHAQFTGDSNGVALSLTSSLGTCTWCINQNLSARVVLKLFEPRRTGCRLRTKKQFIYGRISSLIKLVPGDSAGTIATLYASTFRRNKHDDIDFEFIGDVAGQPYTIHTNLFSASVGNKEVEFKPWFDATAGFHNYTISWSPCMVVWYIDEIPIRVFRNYEASHGVPYPTSLPMYGYASIWNTTAPWATHGGRVKTDWSKAPFVANYNQINLDICECNGDGGGCVGNCPMAEFGSVCRPSTRSSTTATAMARQQPSAGWHSTEAVAKNKTYILRAFLISSY</sequence>
<dbReference type="GO" id="GO:0016762">
    <property type="term" value="F:xyloglucan:xyloglucosyl transferase activity"/>
    <property type="evidence" value="ECO:0007669"/>
    <property type="project" value="InterPro"/>
</dbReference>
<dbReference type="PROSITE" id="PS51762">
    <property type="entry name" value="GH16_2"/>
    <property type="match status" value="1"/>
</dbReference>
<dbReference type="InterPro" id="IPR044791">
    <property type="entry name" value="Beta-glucanase/XTH"/>
</dbReference>
<protein>
    <recommendedName>
        <fullName evidence="4">GH16 domain-containing protein</fullName>
    </recommendedName>
</protein>
<evidence type="ECO:0000256" key="3">
    <source>
        <dbReference type="SAM" id="SignalP"/>
    </source>
</evidence>
<evidence type="ECO:0000313" key="5">
    <source>
        <dbReference type="EMBL" id="GJM95250.1"/>
    </source>
</evidence>
<gene>
    <name evidence="5" type="primary">ga11962</name>
    <name evidence="5" type="ORF">PR202_ga11962</name>
</gene>
<name>A0AAV5CAS5_ELECO</name>
<keyword evidence="2" id="KW-0326">Glycosidase</keyword>
<dbReference type="Proteomes" id="UP001054889">
    <property type="component" value="Unassembled WGS sequence"/>
</dbReference>
<dbReference type="GO" id="GO:0042546">
    <property type="term" value="P:cell wall biogenesis"/>
    <property type="evidence" value="ECO:0007669"/>
    <property type="project" value="InterPro"/>
</dbReference>
<organism evidence="5 6">
    <name type="scientific">Eleusine coracana subsp. coracana</name>
    <dbReference type="NCBI Taxonomy" id="191504"/>
    <lineage>
        <taxon>Eukaryota</taxon>
        <taxon>Viridiplantae</taxon>
        <taxon>Streptophyta</taxon>
        <taxon>Embryophyta</taxon>
        <taxon>Tracheophyta</taxon>
        <taxon>Spermatophyta</taxon>
        <taxon>Magnoliopsida</taxon>
        <taxon>Liliopsida</taxon>
        <taxon>Poales</taxon>
        <taxon>Poaceae</taxon>
        <taxon>PACMAD clade</taxon>
        <taxon>Chloridoideae</taxon>
        <taxon>Cynodonteae</taxon>
        <taxon>Eleusininae</taxon>
        <taxon>Eleusine</taxon>
    </lineage>
</organism>
<keyword evidence="6" id="KW-1185">Reference proteome</keyword>
<evidence type="ECO:0000256" key="2">
    <source>
        <dbReference type="ARBA" id="ARBA00023295"/>
    </source>
</evidence>
<keyword evidence="1" id="KW-0378">Hydrolase</keyword>
<comment type="caution">
    <text evidence="5">The sequence shown here is derived from an EMBL/GenBank/DDBJ whole genome shotgun (WGS) entry which is preliminary data.</text>
</comment>
<dbReference type="Pfam" id="PF00722">
    <property type="entry name" value="Glyco_hydro_16"/>
    <property type="match status" value="1"/>
</dbReference>
<dbReference type="InterPro" id="IPR013320">
    <property type="entry name" value="ConA-like_dom_sf"/>
</dbReference>
<keyword evidence="3" id="KW-0732">Signal</keyword>
<dbReference type="InterPro" id="IPR000757">
    <property type="entry name" value="Beta-glucanase-like"/>
</dbReference>
<dbReference type="EMBL" id="BQKI01000005">
    <property type="protein sequence ID" value="GJM95250.1"/>
    <property type="molecule type" value="Genomic_DNA"/>
</dbReference>
<evidence type="ECO:0000256" key="1">
    <source>
        <dbReference type="ARBA" id="ARBA00022801"/>
    </source>
</evidence>
<proteinExistence type="predicted"/>
<evidence type="ECO:0000259" key="4">
    <source>
        <dbReference type="PROSITE" id="PS51762"/>
    </source>
</evidence>
<dbReference type="SUPFAM" id="SSF49899">
    <property type="entry name" value="Concanavalin A-like lectins/glucanases"/>
    <property type="match status" value="1"/>
</dbReference>
<dbReference type="GO" id="GO:0004553">
    <property type="term" value="F:hydrolase activity, hydrolyzing O-glycosyl compounds"/>
    <property type="evidence" value="ECO:0007669"/>
    <property type="project" value="InterPro"/>
</dbReference>
<dbReference type="PANTHER" id="PTHR31062">
    <property type="entry name" value="XYLOGLUCAN ENDOTRANSGLUCOSYLASE/HYDROLASE PROTEIN 8-RELATED"/>
    <property type="match status" value="1"/>
</dbReference>
<reference evidence="5" key="1">
    <citation type="journal article" date="2018" name="DNA Res.">
        <title>Multiple hybrid de novo genome assembly of finger millet, an orphan allotetraploid crop.</title>
        <authorList>
            <person name="Hatakeyama M."/>
            <person name="Aluri S."/>
            <person name="Balachadran M.T."/>
            <person name="Sivarajan S.R."/>
            <person name="Patrignani A."/>
            <person name="Gruter S."/>
            <person name="Poveda L."/>
            <person name="Shimizu-Inatsugi R."/>
            <person name="Baeten J."/>
            <person name="Francoijs K.J."/>
            <person name="Nataraja K.N."/>
            <person name="Reddy Y.A.N."/>
            <person name="Phadnis S."/>
            <person name="Ravikumar R.L."/>
            <person name="Schlapbach R."/>
            <person name="Sreeman S.M."/>
            <person name="Shimizu K.K."/>
        </authorList>
    </citation>
    <scope>NUCLEOTIDE SEQUENCE</scope>
</reference>
<dbReference type="AlphaFoldDB" id="A0AAV5CAS5"/>
<feature type="domain" description="GH16" evidence="4">
    <location>
        <begin position="27"/>
        <end position="241"/>
    </location>
</feature>
<accession>A0AAV5CAS5</accession>
<dbReference type="Gene3D" id="2.60.120.200">
    <property type="match status" value="1"/>
</dbReference>
<feature type="signal peptide" evidence="3">
    <location>
        <begin position="1"/>
        <end position="23"/>
    </location>
</feature>